<feature type="compositionally biased region" description="Low complexity" evidence="1">
    <location>
        <begin position="96"/>
        <end position="106"/>
    </location>
</feature>
<evidence type="ECO:0000256" key="3">
    <source>
        <dbReference type="SAM" id="SignalP"/>
    </source>
</evidence>
<evidence type="ECO:0000313" key="4">
    <source>
        <dbReference type="EMBL" id="KAK8404233.1"/>
    </source>
</evidence>
<feature type="compositionally biased region" description="Low complexity" evidence="1">
    <location>
        <begin position="556"/>
        <end position="569"/>
    </location>
</feature>
<gene>
    <name evidence="4" type="ORF">O3P69_000355</name>
</gene>
<evidence type="ECO:0000256" key="1">
    <source>
        <dbReference type="SAM" id="MobiDB-lite"/>
    </source>
</evidence>
<keyword evidence="3" id="KW-0732">Signal</keyword>
<feature type="chain" id="PRO_5043642922" description="ZP domain-containing protein" evidence="3">
    <location>
        <begin position="22"/>
        <end position="577"/>
    </location>
</feature>
<proteinExistence type="predicted"/>
<feature type="compositionally biased region" description="Basic and acidic residues" evidence="1">
    <location>
        <begin position="77"/>
        <end position="93"/>
    </location>
</feature>
<protein>
    <recommendedName>
        <fullName evidence="6">ZP domain-containing protein</fullName>
    </recommendedName>
</protein>
<organism evidence="4 5">
    <name type="scientific">Scylla paramamosain</name>
    <name type="common">Mud crab</name>
    <dbReference type="NCBI Taxonomy" id="85552"/>
    <lineage>
        <taxon>Eukaryota</taxon>
        <taxon>Metazoa</taxon>
        <taxon>Ecdysozoa</taxon>
        <taxon>Arthropoda</taxon>
        <taxon>Crustacea</taxon>
        <taxon>Multicrustacea</taxon>
        <taxon>Malacostraca</taxon>
        <taxon>Eumalacostraca</taxon>
        <taxon>Eucarida</taxon>
        <taxon>Decapoda</taxon>
        <taxon>Pleocyemata</taxon>
        <taxon>Brachyura</taxon>
        <taxon>Eubrachyura</taxon>
        <taxon>Portunoidea</taxon>
        <taxon>Portunidae</taxon>
        <taxon>Portuninae</taxon>
        <taxon>Scylla</taxon>
    </lineage>
</organism>
<keyword evidence="2" id="KW-1133">Transmembrane helix</keyword>
<feature type="transmembrane region" description="Helical" evidence="2">
    <location>
        <begin position="487"/>
        <end position="510"/>
    </location>
</feature>
<feature type="region of interest" description="Disordered" evidence="1">
    <location>
        <begin position="77"/>
        <end position="108"/>
    </location>
</feature>
<dbReference type="EMBL" id="JARAKH010000005">
    <property type="protein sequence ID" value="KAK8404233.1"/>
    <property type="molecule type" value="Genomic_DNA"/>
</dbReference>
<keyword evidence="2" id="KW-0812">Transmembrane</keyword>
<accession>A0AAW0UVT6</accession>
<keyword evidence="5" id="KW-1185">Reference proteome</keyword>
<name>A0AAW0UVT6_SCYPA</name>
<reference evidence="4 5" key="1">
    <citation type="submission" date="2023-03" db="EMBL/GenBank/DDBJ databases">
        <title>High-quality genome of Scylla paramamosain provides insights in environmental adaptation.</title>
        <authorList>
            <person name="Zhang L."/>
        </authorList>
    </citation>
    <scope>NUCLEOTIDE SEQUENCE [LARGE SCALE GENOMIC DNA]</scope>
    <source>
        <strain evidence="4">LZ_2023a</strain>
        <tissue evidence="4">Muscle</tissue>
    </source>
</reference>
<keyword evidence="2" id="KW-0472">Membrane</keyword>
<feature type="signal peptide" evidence="3">
    <location>
        <begin position="1"/>
        <end position="21"/>
    </location>
</feature>
<dbReference type="Proteomes" id="UP001487740">
    <property type="component" value="Unassembled WGS sequence"/>
</dbReference>
<evidence type="ECO:0008006" key="6">
    <source>
        <dbReference type="Google" id="ProtNLM"/>
    </source>
</evidence>
<feature type="region of interest" description="Disordered" evidence="1">
    <location>
        <begin position="529"/>
        <end position="577"/>
    </location>
</feature>
<evidence type="ECO:0000256" key="2">
    <source>
        <dbReference type="SAM" id="Phobius"/>
    </source>
</evidence>
<sequence length="577" mass="62801">MACFSVWWSVALLGVWHCSQAARGAHLPLNTSAEDKPPFPFDLSSIGETENNRLEFLQELFELSMKAEESGNDIETKLAKRKSVEEASSEARGKKTSTTTTTTTTTQPLTAAVTEKAEAGTDRPSLQEYTKQEMITLVHEGRRGNGSVMAGCPIPHLSIKTRCFANVMEVTVASRMNLLGQLIMEGGDGRAEIKGAFLVAFAVVGGAGKRGRLTTRLLRTDVHTNCDYCDHLVTQLYLKVGEVKCFLTGECPAQPSLPESLPSLPDPVYFPATTAAGTVTQDPTTTAKTTMTLLEGSSGLEGVEVSGAVPLGTKLSLVVSAYSRDLPLDLHLAKCEARDEEGRVVVLLKDGCSVSQVLEDFREVVEAAGEPGMRRVSQYARLRVFNTRAAPQNITLLCILKVCSGECAERPACVHSDINLGRSKRPIASLYSRQVTLAKVFRVAGFPVNRPTAPPVLSSKSPGEKTECDCSHLAAAGSSRGCLSYQMVYLVLGLSTAFYLLVALCVYFFLRRPSPYALQKGYMEDTESPPRALYQEYSSTRRRSPQSSPEYSVNMSPQSRQSPHSQSPHARQSPHYN</sequence>
<comment type="caution">
    <text evidence="4">The sequence shown here is derived from an EMBL/GenBank/DDBJ whole genome shotgun (WGS) entry which is preliminary data.</text>
</comment>
<dbReference type="AlphaFoldDB" id="A0AAW0UVT6"/>
<evidence type="ECO:0000313" key="5">
    <source>
        <dbReference type="Proteomes" id="UP001487740"/>
    </source>
</evidence>